<feature type="compositionally biased region" description="Polar residues" evidence="1">
    <location>
        <begin position="145"/>
        <end position="161"/>
    </location>
</feature>
<dbReference type="Proteomes" id="UP000502823">
    <property type="component" value="Unassembled WGS sequence"/>
</dbReference>
<evidence type="ECO:0000259" key="2">
    <source>
        <dbReference type="PROSITE" id="PS50954"/>
    </source>
</evidence>
<dbReference type="SUPFAM" id="SSF63451">
    <property type="entry name" value="LEM domain"/>
    <property type="match status" value="1"/>
</dbReference>
<sequence>MASVEGLSDSELRRKLADYGYPVGPVTDTSRKVLMKKLKLLMVQAGRSSDVTDASKWRRSSSHFSSGEEESENDDTKMRLNSTMPPPSSNFRNQKRRSMGRLSDYPLTTGRVGRRKDANFRSDLFNAPKTAASENELSKKRHQRVLSSPSLNAGSLSNSSVFRGLSRATVSSPPNDGFETGSDSDIDSKKWDSSTGQVSSPSVSCVSVPYSSFLSRLSSVRPRHKSDYSGGDSSSANTLLGFRKPSELTSRSTNTPEVRGPTGSTYPPFQSNFVKRLSGLSSNTFGIRGRCCRTV</sequence>
<dbReference type="PROSITE" id="PS50954">
    <property type="entry name" value="LEM"/>
    <property type="match status" value="1"/>
</dbReference>
<dbReference type="GO" id="GO:0030514">
    <property type="term" value="P:negative regulation of BMP signaling pathway"/>
    <property type="evidence" value="ECO:0007669"/>
    <property type="project" value="TreeGrafter"/>
</dbReference>
<comment type="caution">
    <text evidence="3">The sequence shown here is derived from an EMBL/GenBank/DDBJ whole genome shotgun (WGS) entry which is preliminary data.</text>
</comment>
<dbReference type="InterPro" id="IPR003887">
    <property type="entry name" value="LEM_dom"/>
</dbReference>
<evidence type="ECO:0000313" key="3">
    <source>
        <dbReference type="EMBL" id="GFG39444.1"/>
    </source>
</evidence>
<dbReference type="GO" id="GO:0006998">
    <property type="term" value="P:nuclear envelope organization"/>
    <property type="evidence" value="ECO:0007669"/>
    <property type="project" value="TreeGrafter"/>
</dbReference>
<dbReference type="FunFam" id="1.10.720.40:FF:000001">
    <property type="entry name" value="LEM domain containing 2, isoform CRA_a"/>
    <property type="match status" value="1"/>
</dbReference>
<dbReference type="GO" id="GO:0031490">
    <property type="term" value="F:chromatin DNA binding"/>
    <property type="evidence" value="ECO:0007669"/>
    <property type="project" value="TreeGrafter"/>
</dbReference>
<evidence type="ECO:0000256" key="1">
    <source>
        <dbReference type="SAM" id="MobiDB-lite"/>
    </source>
</evidence>
<dbReference type="Gene3D" id="1.10.720.40">
    <property type="match status" value="1"/>
</dbReference>
<feature type="compositionally biased region" description="Polar residues" evidence="1">
    <location>
        <begin position="247"/>
        <end position="269"/>
    </location>
</feature>
<protein>
    <recommendedName>
        <fullName evidence="2">LEM domain-containing protein</fullName>
    </recommendedName>
</protein>
<feature type="compositionally biased region" description="Low complexity" evidence="1">
    <location>
        <begin position="193"/>
        <end position="205"/>
    </location>
</feature>
<accession>A0A6L2Q4V4</accession>
<name>A0A6L2Q4V4_COPFO</name>
<feature type="domain" description="LEM" evidence="2">
    <location>
        <begin position="1"/>
        <end position="45"/>
    </location>
</feature>
<organism evidence="3 4">
    <name type="scientific">Coptotermes formosanus</name>
    <name type="common">Formosan subterranean termite</name>
    <dbReference type="NCBI Taxonomy" id="36987"/>
    <lineage>
        <taxon>Eukaryota</taxon>
        <taxon>Metazoa</taxon>
        <taxon>Ecdysozoa</taxon>
        <taxon>Arthropoda</taxon>
        <taxon>Hexapoda</taxon>
        <taxon>Insecta</taxon>
        <taxon>Pterygota</taxon>
        <taxon>Neoptera</taxon>
        <taxon>Polyneoptera</taxon>
        <taxon>Dictyoptera</taxon>
        <taxon>Blattodea</taxon>
        <taxon>Blattoidea</taxon>
        <taxon>Termitoidae</taxon>
        <taxon>Rhinotermitidae</taxon>
        <taxon>Coptotermes</taxon>
    </lineage>
</organism>
<feature type="region of interest" description="Disordered" evidence="1">
    <location>
        <begin position="45"/>
        <end position="205"/>
    </location>
</feature>
<dbReference type="SMART" id="SM00540">
    <property type="entry name" value="LEM"/>
    <property type="match status" value="1"/>
</dbReference>
<keyword evidence="4" id="KW-1185">Reference proteome</keyword>
<dbReference type="InterPro" id="IPR011015">
    <property type="entry name" value="LEM/LEM-like_dom_sf"/>
</dbReference>
<dbReference type="InterPro" id="IPR052277">
    <property type="entry name" value="INM_ESCRT-Associated"/>
</dbReference>
<dbReference type="PANTHER" id="PTHR13428:SF12">
    <property type="entry name" value="INNER NUCLEAR MEMBRANE PROTEIN MAN1"/>
    <property type="match status" value="1"/>
</dbReference>
<dbReference type="InParanoid" id="A0A6L2Q4V4"/>
<dbReference type="EMBL" id="BLKM01000900">
    <property type="protein sequence ID" value="GFG39444.1"/>
    <property type="molecule type" value="Genomic_DNA"/>
</dbReference>
<dbReference type="CDD" id="cd12934">
    <property type="entry name" value="LEM"/>
    <property type="match status" value="1"/>
</dbReference>
<dbReference type="Pfam" id="PF03020">
    <property type="entry name" value="LEM"/>
    <property type="match status" value="1"/>
</dbReference>
<reference evidence="4" key="1">
    <citation type="submission" date="2020-01" db="EMBL/GenBank/DDBJ databases">
        <title>Draft genome sequence of the Termite Coptotermes fromosanus.</title>
        <authorList>
            <person name="Itakura S."/>
            <person name="Yosikawa Y."/>
            <person name="Umezawa K."/>
        </authorList>
    </citation>
    <scope>NUCLEOTIDE SEQUENCE [LARGE SCALE GENOMIC DNA]</scope>
</reference>
<proteinExistence type="predicted"/>
<dbReference type="PANTHER" id="PTHR13428">
    <property type="entry name" value="INNER NUCLEAR MEMBRANE PROTEIN MAN1 LEM DOMAIN CONTAINING PROTEIN"/>
    <property type="match status" value="1"/>
</dbReference>
<gene>
    <name evidence="3" type="ORF">Cfor_08393</name>
</gene>
<feature type="region of interest" description="Disordered" evidence="1">
    <location>
        <begin position="221"/>
        <end position="269"/>
    </location>
</feature>
<evidence type="ECO:0000313" key="4">
    <source>
        <dbReference type="Proteomes" id="UP000502823"/>
    </source>
</evidence>
<dbReference type="OrthoDB" id="118234at2759"/>
<dbReference type="AlphaFoldDB" id="A0A6L2Q4V4"/>